<dbReference type="EMBL" id="AP012319">
    <property type="protein sequence ID" value="BAL90301.1"/>
    <property type="molecule type" value="Genomic_DNA"/>
</dbReference>
<accession>I0HBB4</accession>
<dbReference type="RefSeq" id="WP_014445189.1">
    <property type="nucleotide sequence ID" value="NC_017093.1"/>
</dbReference>
<dbReference type="OrthoDB" id="3298457at2"/>
<organism evidence="1 2">
    <name type="scientific">Actinoplanes missouriensis (strain ATCC 14538 / DSM 43046 / CBS 188.64 / JCM 3121 / NBRC 102363 / NCIMB 12654 / NRRL B-3342 / UNCC 431)</name>
    <dbReference type="NCBI Taxonomy" id="512565"/>
    <lineage>
        <taxon>Bacteria</taxon>
        <taxon>Bacillati</taxon>
        <taxon>Actinomycetota</taxon>
        <taxon>Actinomycetes</taxon>
        <taxon>Micromonosporales</taxon>
        <taxon>Micromonosporaceae</taxon>
        <taxon>Actinoplanes</taxon>
    </lineage>
</organism>
<evidence type="ECO:0000313" key="2">
    <source>
        <dbReference type="Proteomes" id="UP000007882"/>
    </source>
</evidence>
<gene>
    <name evidence="1" type="ordered locus">AMIS_50810</name>
</gene>
<name>I0HBB4_ACTM4</name>
<dbReference type="AlphaFoldDB" id="I0HBB4"/>
<sequence length="89" mass="9118">MRLMETVVTAALTVSIAGVSYAAFIPEKLESDVRVVPEAATCRTVDTAIVGYLSVNGVAPTSTEQLAGWVKGDISAYSIENGVAAGPGC</sequence>
<dbReference type="STRING" id="512565.AMIS_50810"/>
<evidence type="ECO:0000313" key="1">
    <source>
        <dbReference type="EMBL" id="BAL90301.1"/>
    </source>
</evidence>
<keyword evidence="2" id="KW-1185">Reference proteome</keyword>
<reference evidence="1 2" key="1">
    <citation type="submission" date="2012-02" db="EMBL/GenBank/DDBJ databases">
        <title>Complete genome sequence of Actinoplanes missouriensis 431 (= NBRC 102363).</title>
        <authorList>
            <person name="Ohnishi Y."/>
            <person name="Ishikawa J."/>
            <person name="Sekine M."/>
            <person name="Hosoyama A."/>
            <person name="Harada T."/>
            <person name="Narita H."/>
            <person name="Hata T."/>
            <person name="Konno Y."/>
            <person name="Tutikane K."/>
            <person name="Fujita N."/>
            <person name="Horinouchi S."/>
            <person name="Hayakawa M."/>
        </authorList>
    </citation>
    <scope>NUCLEOTIDE SEQUENCE [LARGE SCALE GENOMIC DNA]</scope>
    <source>
        <strain evidence="2">ATCC 14538 / DSM 43046 / CBS 188.64 / JCM 3121 / NBRC 102363 / NCIMB 12654 / NRRL B-3342 / UNCC 431</strain>
    </source>
</reference>
<dbReference type="PATRIC" id="fig|512565.3.peg.5076"/>
<dbReference type="HOGENOM" id="CLU_2448039_0_0_11"/>
<protein>
    <submittedName>
        <fullName evidence="1">Uncharacterized protein</fullName>
    </submittedName>
</protein>
<dbReference type="KEGG" id="ams:AMIS_50810"/>
<dbReference type="Proteomes" id="UP000007882">
    <property type="component" value="Chromosome"/>
</dbReference>
<proteinExistence type="predicted"/>